<evidence type="ECO:0000313" key="6">
    <source>
        <dbReference type="EMBL" id="KAK2657682.1"/>
    </source>
</evidence>
<proteinExistence type="predicted"/>
<evidence type="ECO:0000256" key="1">
    <source>
        <dbReference type="ARBA" id="ARBA00022723"/>
    </source>
</evidence>
<name>A0AAD9XE93_9ROSI</name>
<dbReference type="InterPro" id="IPR045261">
    <property type="entry name" value="MORC_ATPase"/>
</dbReference>
<reference evidence="6" key="1">
    <citation type="journal article" date="2023" name="Plant J.">
        <title>Genome sequences and population genomics provide insights into the demographic history, inbreeding, and mutation load of two 'living fossil' tree species of Dipteronia.</title>
        <authorList>
            <person name="Feng Y."/>
            <person name="Comes H.P."/>
            <person name="Chen J."/>
            <person name="Zhu S."/>
            <person name="Lu R."/>
            <person name="Zhang X."/>
            <person name="Li P."/>
            <person name="Qiu J."/>
            <person name="Olsen K.M."/>
            <person name="Qiu Y."/>
        </authorList>
    </citation>
    <scope>NUCLEOTIDE SEQUENCE</scope>
    <source>
        <strain evidence="6">KIB01</strain>
    </source>
</reference>
<dbReference type="AlphaFoldDB" id="A0AAD9XE93"/>
<evidence type="ECO:0000256" key="2">
    <source>
        <dbReference type="ARBA" id="ARBA00022771"/>
    </source>
</evidence>
<dbReference type="EMBL" id="JANJYI010000003">
    <property type="protein sequence ID" value="KAK2657682.1"/>
    <property type="molecule type" value="Genomic_DNA"/>
</dbReference>
<evidence type="ECO:0000313" key="7">
    <source>
        <dbReference type="Proteomes" id="UP001280121"/>
    </source>
</evidence>
<evidence type="ECO:0000259" key="5">
    <source>
        <dbReference type="PROSITE" id="PS51050"/>
    </source>
</evidence>
<gene>
    <name evidence="6" type="ORF">Ddye_010734</name>
</gene>
<evidence type="ECO:0000256" key="4">
    <source>
        <dbReference type="SAM" id="MobiDB-lite"/>
    </source>
</evidence>
<sequence length="367" mass="42485">MRLGRDALVLTQTADSRSIAFLSQSLNEGTDNLEIPIVSYYRKGQFMELDTSVQSEATAKHNLKAIKEFSPFDKYMIGEKAGLFRDTSTGTQTFIWNLDKWGSNYSLKCHKGLDGGSSFHKGDILIRSMRIRSRPGQISQKVKSRLLAKSLNKTHVKTGTIMEKLVQLTLGRCQLEWEHMNCGIFLYWHGRLIEDGGNGRVWVHNNKQGFQDCEPYARLEEWLGKVADEYCDNNFDQLELKKGNDRCKPDQEWVQCNKCRKWRMLSSDFDPKTLPLEWYLYSCFVTYFDGRCETPEQKVERGVITVSTKRTGYVTPDKCRRYREWRSQIGRLDDKGCLGLDRNPNDQNGSPPMKRMRKGLPRTCKKV</sequence>
<keyword evidence="1" id="KW-0479">Metal-binding</keyword>
<dbReference type="GO" id="GO:0005634">
    <property type="term" value="C:nucleus"/>
    <property type="evidence" value="ECO:0007669"/>
    <property type="project" value="TreeGrafter"/>
</dbReference>
<dbReference type="Gene3D" id="3.30.40.100">
    <property type="match status" value="1"/>
</dbReference>
<organism evidence="6 7">
    <name type="scientific">Dipteronia dyeriana</name>
    <dbReference type="NCBI Taxonomy" id="168575"/>
    <lineage>
        <taxon>Eukaryota</taxon>
        <taxon>Viridiplantae</taxon>
        <taxon>Streptophyta</taxon>
        <taxon>Embryophyta</taxon>
        <taxon>Tracheophyta</taxon>
        <taxon>Spermatophyta</taxon>
        <taxon>Magnoliopsida</taxon>
        <taxon>eudicotyledons</taxon>
        <taxon>Gunneridae</taxon>
        <taxon>Pentapetalae</taxon>
        <taxon>rosids</taxon>
        <taxon>malvids</taxon>
        <taxon>Sapindales</taxon>
        <taxon>Sapindaceae</taxon>
        <taxon>Hippocastanoideae</taxon>
        <taxon>Acereae</taxon>
        <taxon>Dipteronia</taxon>
    </lineage>
</organism>
<feature type="region of interest" description="Disordered" evidence="4">
    <location>
        <begin position="339"/>
        <end position="367"/>
    </location>
</feature>
<dbReference type="GO" id="GO:0008270">
    <property type="term" value="F:zinc ion binding"/>
    <property type="evidence" value="ECO:0007669"/>
    <property type="project" value="UniProtKB-KW"/>
</dbReference>
<feature type="domain" description="CW-type" evidence="5">
    <location>
        <begin position="247"/>
        <end position="300"/>
    </location>
</feature>
<keyword evidence="2" id="KW-0863">Zinc-finger</keyword>
<accession>A0AAD9XE93</accession>
<protein>
    <recommendedName>
        <fullName evidence="5">CW-type domain-containing protein</fullName>
    </recommendedName>
</protein>
<dbReference type="Proteomes" id="UP001280121">
    <property type="component" value="Unassembled WGS sequence"/>
</dbReference>
<feature type="compositionally biased region" description="Basic residues" evidence="4">
    <location>
        <begin position="354"/>
        <end position="367"/>
    </location>
</feature>
<dbReference type="PANTHER" id="PTHR23336">
    <property type="entry name" value="ZINC FINGER CW-TYPE COILED-COIL DOMAIN PROTEIN 3"/>
    <property type="match status" value="1"/>
</dbReference>
<dbReference type="InterPro" id="IPR011124">
    <property type="entry name" value="Znf_CW"/>
</dbReference>
<evidence type="ECO:0000256" key="3">
    <source>
        <dbReference type="ARBA" id="ARBA00022833"/>
    </source>
</evidence>
<dbReference type="Pfam" id="PF07496">
    <property type="entry name" value="zf-CW"/>
    <property type="match status" value="1"/>
</dbReference>
<keyword evidence="3" id="KW-0862">Zinc</keyword>
<comment type="caution">
    <text evidence="6">The sequence shown here is derived from an EMBL/GenBank/DDBJ whole genome shotgun (WGS) entry which is preliminary data.</text>
</comment>
<dbReference type="PROSITE" id="PS51050">
    <property type="entry name" value="ZF_CW"/>
    <property type="match status" value="1"/>
</dbReference>
<keyword evidence="7" id="KW-1185">Reference proteome</keyword>
<dbReference type="GO" id="GO:0016887">
    <property type="term" value="F:ATP hydrolysis activity"/>
    <property type="evidence" value="ECO:0007669"/>
    <property type="project" value="InterPro"/>
</dbReference>
<dbReference type="PANTHER" id="PTHR23336:SF11">
    <property type="entry name" value="OS06G0622000 PROTEIN"/>
    <property type="match status" value="1"/>
</dbReference>